<comment type="caution">
    <text evidence="4">The sequence shown here is derived from an EMBL/GenBank/DDBJ whole genome shotgun (WGS) entry which is preliminary data.</text>
</comment>
<keyword evidence="2" id="KW-0472">Membrane</keyword>
<evidence type="ECO:0000256" key="1">
    <source>
        <dbReference type="SAM" id="MobiDB-lite"/>
    </source>
</evidence>
<evidence type="ECO:0000313" key="4">
    <source>
        <dbReference type="EMBL" id="RLL95268.1"/>
    </source>
</evidence>
<feature type="chain" id="PRO_5011911714" description="Mid2 domain-containing protein" evidence="3">
    <location>
        <begin position="24"/>
        <end position="305"/>
    </location>
</feature>
<gene>
    <name evidence="4" type="ORF">CFD26_101365</name>
</gene>
<reference evidence="4 5" key="1">
    <citation type="submission" date="2018-08" db="EMBL/GenBank/DDBJ databases">
        <title>Draft genome sequences of two Aspergillus turcosus clinical strains isolated from bronchoalveolar lavage fluid: one azole-susceptible and the other azole-resistant.</title>
        <authorList>
            <person name="Parent-Michaud M."/>
            <person name="Dufresne P.J."/>
            <person name="Fournier E."/>
            <person name="Martineau C."/>
            <person name="Moreira S."/>
            <person name="Perkins V."/>
            <person name="De Repentigny L."/>
            <person name="Dufresne S.F."/>
        </authorList>
    </citation>
    <scope>NUCLEOTIDE SEQUENCE [LARGE SCALE GENOMIC DNA]</scope>
    <source>
        <strain evidence="4">HMR AF 1038</strain>
    </source>
</reference>
<evidence type="ECO:0000256" key="2">
    <source>
        <dbReference type="SAM" id="Phobius"/>
    </source>
</evidence>
<dbReference type="EMBL" id="NIDN02000160">
    <property type="protein sequence ID" value="RLL95268.1"/>
    <property type="molecule type" value="Genomic_DNA"/>
</dbReference>
<keyword evidence="2" id="KW-1133">Transmembrane helix</keyword>
<name>A0A229X505_9EURO</name>
<dbReference type="AlphaFoldDB" id="A0A229X505"/>
<proteinExistence type="predicted"/>
<accession>A0A229X505</accession>
<sequence length="305" mass="31446">MRPSKRLISLSLFSFLAISPVSSTCYYPNGTADDNYQPCNRVQGVNGMCCALDRPNLPGGPDSKGYTADICLENGLCQNIVQRTSTGQMVYTYWRTLCTSTDWSTNGCLNVCTQGGVYPGHTVPLTPCENTSESSTWCCGQNNTACCGTSEAIILAPTMAVGLLASTASSTSTSVSTVSSSGSASATTAGSIPSSSTAASASQASQPRNASLSTGATVGIGIGVGVGSVAVFGALAVLLIRWRRRVASTRSYPFSGVGIVSRGQLQEKPADGPLTRHELSARNLVEAEGESPVVRGGNKPGAFTT</sequence>
<feature type="region of interest" description="Disordered" evidence="1">
    <location>
        <begin position="176"/>
        <end position="206"/>
    </location>
</feature>
<keyword evidence="5" id="KW-1185">Reference proteome</keyword>
<evidence type="ECO:0000313" key="5">
    <source>
        <dbReference type="Proteomes" id="UP000215289"/>
    </source>
</evidence>
<evidence type="ECO:0008006" key="6">
    <source>
        <dbReference type="Google" id="ProtNLM"/>
    </source>
</evidence>
<dbReference type="Proteomes" id="UP000215289">
    <property type="component" value="Unassembled WGS sequence"/>
</dbReference>
<keyword evidence="2" id="KW-0812">Transmembrane</keyword>
<keyword evidence="3" id="KW-0732">Signal</keyword>
<organism evidence="4 5">
    <name type="scientific">Aspergillus turcosus</name>
    <dbReference type="NCBI Taxonomy" id="1245748"/>
    <lineage>
        <taxon>Eukaryota</taxon>
        <taxon>Fungi</taxon>
        <taxon>Dikarya</taxon>
        <taxon>Ascomycota</taxon>
        <taxon>Pezizomycotina</taxon>
        <taxon>Eurotiomycetes</taxon>
        <taxon>Eurotiomycetidae</taxon>
        <taxon>Eurotiales</taxon>
        <taxon>Aspergillaceae</taxon>
        <taxon>Aspergillus</taxon>
        <taxon>Aspergillus subgen. Fumigati</taxon>
    </lineage>
</organism>
<evidence type="ECO:0000256" key="3">
    <source>
        <dbReference type="SAM" id="SignalP"/>
    </source>
</evidence>
<feature type="signal peptide" evidence="3">
    <location>
        <begin position="1"/>
        <end position="23"/>
    </location>
</feature>
<dbReference type="STRING" id="1245748.A0A229X505"/>
<dbReference type="OrthoDB" id="5215637at2759"/>
<feature type="transmembrane region" description="Helical" evidence="2">
    <location>
        <begin position="218"/>
        <end position="240"/>
    </location>
</feature>
<protein>
    <recommendedName>
        <fullName evidence="6">Mid2 domain-containing protein</fullName>
    </recommendedName>
</protein>